<evidence type="ECO:0000256" key="1">
    <source>
        <dbReference type="SAM" id="SignalP"/>
    </source>
</evidence>
<feature type="non-terminal residue" evidence="2">
    <location>
        <position position="1"/>
    </location>
</feature>
<comment type="caution">
    <text evidence="2">The sequence shown here is derived from an EMBL/GenBank/DDBJ whole genome shotgun (WGS) entry which is preliminary data.</text>
</comment>
<feature type="signal peptide" evidence="1">
    <location>
        <begin position="1"/>
        <end position="30"/>
    </location>
</feature>
<gene>
    <name evidence="2" type="ORF">AFUS01_LOCUS38174</name>
</gene>
<feature type="chain" id="PRO_5035170721" evidence="1">
    <location>
        <begin position="31"/>
        <end position="52"/>
    </location>
</feature>
<keyword evidence="1" id="KW-0732">Signal</keyword>
<reference evidence="2" key="1">
    <citation type="submission" date="2021-06" db="EMBL/GenBank/DDBJ databases">
        <authorList>
            <person name="Hodson N. C."/>
            <person name="Mongue J. A."/>
            <person name="Jaron S. K."/>
        </authorList>
    </citation>
    <scope>NUCLEOTIDE SEQUENCE</scope>
</reference>
<dbReference type="EMBL" id="CAJVCH010546689">
    <property type="protein sequence ID" value="CAG7828232.1"/>
    <property type="molecule type" value="Genomic_DNA"/>
</dbReference>
<protein>
    <submittedName>
        <fullName evidence="2">Uncharacterized protein</fullName>
    </submittedName>
</protein>
<organism evidence="2 3">
    <name type="scientific">Allacma fusca</name>
    <dbReference type="NCBI Taxonomy" id="39272"/>
    <lineage>
        <taxon>Eukaryota</taxon>
        <taxon>Metazoa</taxon>
        <taxon>Ecdysozoa</taxon>
        <taxon>Arthropoda</taxon>
        <taxon>Hexapoda</taxon>
        <taxon>Collembola</taxon>
        <taxon>Symphypleona</taxon>
        <taxon>Sminthuridae</taxon>
        <taxon>Allacma</taxon>
    </lineage>
</organism>
<evidence type="ECO:0000313" key="2">
    <source>
        <dbReference type="EMBL" id="CAG7828232.1"/>
    </source>
</evidence>
<sequence length="52" mass="5633">MQLLSSALRLMYMIFALVLLVCSAVASVNAGKILPTQAAEKVENKQPGEVRE</sequence>
<name>A0A8J2LB90_9HEXA</name>
<evidence type="ECO:0000313" key="3">
    <source>
        <dbReference type="Proteomes" id="UP000708208"/>
    </source>
</evidence>
<accession>A0A8J2LB90</accession>
<dbReference type="Proteomes" id="UP000708208">
    <property type="component" value="Unassembled WGS sequence"/>
</dbReference>
<proteinExistence type="predicted"/>
<keyword evidence="3" id="KW-1185">Reference proteome</keyword>
<dbReference type="AlphaFoldDB" id="A0A8J2LB90"/>